<dbReference type="AlphaFoldDB" id="M5RWJ2"/>
<reference evidence="2 3" key="1">
    <citation type="journal article" date="2013" name="Mar. Genomics">
        <title>Expression of sulfatases in Rhodopirellula baltica and the diversity of sulfatases in the genus Rhodopirellula.</title>
        <authorList>
            <person name="Wegner C.E."/>
            <person name="Richter-Heitmann T."/>
            <person name="Klindworth A."/>
            <person name="Klockow C."/>
            <person name="Richter M."/>
            <person name="Achstetter T."/>
            <person name="Glockner F.O."/>
            <person name="Harder J."/>
        </authorList>
    </citation>
    <scope>NUCLEOTIDE SEQUENCE [LARGE SCALE GENOMIC DNA]</scope>
    <source>
        <strain evidence="2 3">SM1</strain>
    </source>
</reference>
<dbReference type="InterPro" id="IPR052917">
    <property type="entry name" value="Stress-Dev_Protein"/>
</dbReference>
<dbReference type="OrthoDB" id="9792542at2"/>
<dbReference type="Proteomes" id="UP000011991">
    <property type="component" value="Unassembled WGS sequence"/>
</dbReference>
<accession>M5RWJ2</accession>
<dbReference type="PATRIC" id="fig|1265738.3.peg.4803"/>
<dbReference type="RefSeq" id="WP_008701507.1">
    <property type="nucleotide sequence ID" value="NZ_ANOG01000683.1"/>
</dbReference>
<dbReference type="PANTHER" id="PTHR34818">
    <property type="entry name" value="PROTEIN BLI-3"/>
    <property type="match status" value="1"/>
</dbReference>
<organism evidence="2 3">
    <name type="scientific">Rhodopirellula maiorica SM1</name>
    <dbReference type="NCBI Taxonomy" id="1265738"/>
    <lineage>
        <taxon>Bacteria</taxon>
        <taxon>Pseudomonadati</taxon>
        <taxon>Planctomycetota</taxon>
        <taxon>Planctomycetia</taxon>
        <taxon>Pirellulales</taxon>
        <taxon>Pirellulaceae</taxon>
        <taxon>Novipirellula</taxon>
    </lineage>
</organism>
<evidence type="ECO:0000313" key="2">
    <source>
        <dbReference type="EMBL" id="EMI18299.1"/>
    </source>
</evidence>
<protein>
    <submittedName>
        <fullName evidence="2">Pyridoxamine 5'-phosphate oxidase-related FMN-binding protein</fullName>
    </submittedName>
</protein>
<dbReference type="Gene3D" id="2.30.110.10">
    <property type="entry name" value="Electron Transport, Fmn-binding Protein, Chain A"/>
    <property type="match status" value="1"/>
</dbReference>
<feature type="domain" description="Pyridoxamine 5'-phosphate oxidase N-terminal" evidence="1">
    <location>
        <begin position="20"/>
        <end position="135"/>
    </location>
</feature>
<comment type="caution">
    <text evidence="2">The sequence shown here is derived from an EMBL/GenBank/DDBJ whole genome shotgun (WGS) entry which is preliminary data.</text>
</comment>
<keyword evidence="3" id="KW-1185">Reference proteome</keyword>
<sequence>MSKPHPKPIPAGEIRGLALDVIQHDRFPYLATIDGDQPRLRPVSPVRTEDFTVYIANLRGYHKTQEIAANPKVELCYLSDTHDQVRITGVATILSDRTTLESIWNDNPLLRQYLGNIDNPELIIYRVDPNQVRFMREWAIEYHDVDIDPKTSPAADA</sequence>
<dbReference type="Pfam" id="PF01243">
    <property type="entry name" value="PNPOx_N"/>
    <property type="match status" value="1"/>
</dbReference>
<evidence type="ECO:0000259" key="1">
    <source>
        <dbReference type="Pfam" id="PF01243"/>
    </source>
</evidence>
<dbReference type="SUPFAM" id="SSF50475">
    <property type="entry name" value="FMN-binding split barrel"/>
    <property type="match status" value="1"/>
</dbReference>
<dbReference type="EMBL" id="ANOG01000683">
    <property type="protein sequence ID" value="EMI18299.1"/>
    <property type="molecule type" value="Genomic_DNA"/>
</dbReference>
<dbReference type="InterPro" id="IPR011576">
    <property type="entry name" value="Pyridox_Oxase_N"/>
</dbReference>
<dbReference type="InterPro" id="IPR012349">
    <property type="entry name" value="Split_barrel_FMN-bd"/>
</dbReference>
<proteinExistence type="predicted"/>
<gene>
    <name evidence="2" type="ORF">RMSM_04779</name>
</gene>
<dbReference type="PANTHER" id="PTHR34818:SF1">
    <property type="entry name" value="PROTEIN BLI-3"/>
    <property type="match status" value="1"/>
</dbReference>
<evidence type="ECO:0000313" key="3">
    <source>
        <dbReference type="Proteomes" id="UP000011991"/>
    </source>
</evidence>
<name>M5RWJ2_9BACT</name>